<sequence length="134" mass="13235">MSAVLAALPVLVMLGLTVPSGVAAWRLVQGADPASRPAPLADRADAVERTGLGVVGLALGAVGAWQQLPVPLWGLAATAVALVPVAAVLRWRDLPGVAADARGRRRPRARLASTAVSGALGLAAAAALTGALAG</sequence>
<gene>
    <name evidence="2" type="ORF">EDC03_1320</name>
</gene>
<organism evidence="2 3">
    <name type="scientific">Pseudokineococcus lusitanus</name>
    <dbReference type="NCBI Taxonomy" id="763993"/>
    <lineage>
        <taxon>Bacteria</taxon>
        <taxon>Bacillati</taxon>
        <taxon>Actinomycetota</taxon>
        <taxon>Actinomycetes</taxon>
        <taxon>Kineosporiales</taxon>
        <taxon>Kineosporiaceae</taxon>
        <taxon>Pseudokineococcus</taxon>
    </lineage>
</organism>
<evidence type="ECO:0000256" key="1">
    <source>
        <dbReference type="SAM" id="Phobius"/>
    </source>
</evidence>
<evidence type="ECO:0000313" key="2">
    <source>
        <dbReference type="EMBL" id="ROP43726.1"/>
    </source>
</evidence>
<dbReference type="EMBL" id="RJKN01000003">
    <property type="protein sequence ID" value="ROP43726.1"/>
    <property type="molecule type" value="Genomic_DNA"/>
</dbReference>
<keyword evidence="1" id="KW-0812">Transmembrane</keyword>
<dbReference type="RefSeq" id="WP_123379432.1">
    <property type="nucleotide sequence ID" value="NZ_RJKN01000003.1"/>
</dbReference>
<keyword evidence="3" id="KW-1185">Reference proteome</keyword>
<name>A0A3N1HMP0_9ACTN</name>
<feature type="transmembrane region" description="Helical" evidence="1">
    <location>
        <begin position="111"/>
        <end position="133"/>
    </location>
</feature>
<evidence type="ECO:0000313" key="3">
    <source>
        <dbReference type="Proteomes" id="UP000276232"/>
    </source>
</evidence>
<keyword evidence="1" id="KW-1133">Transmembrane helix</keyword>
<keyword evidence="1" id="KW-0472">Membrane</keyword>
<protein>
    <submittedName>
        <fullName evidence="2">Uncharacterized protein</fullName>
    </submittedName>
</protein>
<dbReference type="AlphaFoldDB" id="A0A3N1HMP0"/>
<reference evidence="2 3" key="1">
    <citation type="journal article" date="2015" name="Stand. Genomic Sci.">
        <title>Genomic Encyclopedia of Bacterial and Archaeal Type Strains, Phase III: the genomes of soil and plant-associated and newly described type strains.</title>
        <authorList>
            <person name="Whitman W.B."/>
            <person name="Woyke T."/>
            <person name="Klenk H.P."/>
            <person name="Zhou Y."/>
            <person name="Lilburn T.G."/>
            <person name="Beck B.J."/>
            <person name="De Vos P."/>
            <person name="Vandamme P."/>
            <person name="Eisen J.A."/>
            <person name="Garrity G."/>
            <person name="Hugenholtz P."/>
            <person name="Kyrpides N.C."/>
        </authorList>
    </citation>
    <scope>NUCLEOTIDE SEQUENCE [LARGE SCALE GENOMIC DNA]</scope>
    <source>
        <strain evidence="2 3">CECT 7306</strain>
    </source>
</reference>
<feature type="transmembrane region" description="Helical" evidence="1">
    <location>
        <begin position="72"/>
        <end position="91"/>
    </location>
</feature>
<comment type="caution">
    <text evidence="2">The sequence shown here is derived from an EMBL/GenBank/DDBJ whole genome shotgun (WGS) entry which is preliminary data.</text>
</comment>
<dbReference type="InParanoid" id="A0A3N1HMP0"/>
<dbReference type="Proteomes" id="UP000276232">
    <property type="component" value="Unassembled WGS sequence"/>
</dbReference>
<proteinExistence type="predicted"/>
<accession>A0A3N1HMP0</accession>